<dbReference type="PANTHER" id="PTHR11879">
    <property type="entry name" value="ASPARTATE AMINOTRANSFERASE"/>
    <property type="match status" value="1"/>
</dbReference>
<reference evidence="9" key="1">
    <citation type="submission" date="2009-09" db="EMBL/GenBank/DDBJ databases">
        <title>The complete chromosome of Sebaldella termitidis ATCC 33386.</title>
        <authorList>
            <consortium name="US DOE Joint Genome Institute (JGI-PGF)"/>
            <person name="Lucas S."/>
            <person name="Copeland A."/>
            <person name="Lapidus A."/>
            <person name="Glavina del Rio T."/>
            <person name="Dalin E."/>
            <person name="Tice H."/>
            <person name="Bruce D."/>
            <person name="Goodwin L."/>
            <person name="Pitluck S."/>
            <person name="Kyrpides N."/>
            <person name="Mavromatis K."/>
            <person name="Ivanova N."/>
            <person name="Mikhailova N."/>
            <person name="Sims D."/>
            <person name="Meincke L."/>
            <person name="Brettin T."/>
            <person name="Detter J.C."/>
            <person name="Han C."/>
            <person name="Larimer F."/>
            <person name="Land M."/>
            <person name="Hauser L."/>
            <person name="Markowitz V."/>
            <person name="Cheng J.F."/>
            <person name="Hugenholtz P."/>
            <person name="Woyke T."/>
            <person name="Wu D."/>
            <person name="Eisen J.A."/>
        </authorList>
    </citation>
    <scope>NUCLEOTIDE SEQUENCE [LARGE SCALE GENOMIC DNA]</scope>
    <source>
        <strain evidence="9">ATCC 33386 / NCTC 11300</strain>
    </source>
</reference>
<evidence type="ECO:0000256" key="1">
    <source>
        <dbReference type="ARBA" id="ARBA00001933"/>
    </source>
</evidence>
<organism evidence="8 9">
    <name type="scientific">Sebaldella termitidis (strain ATCC 33386 / NCTC 11300)</name>
    <dbReference type="NCBI Taxonomy" id="526218"/>
    <lineage>
        <taxon>Bacteria</taxon>
        <taxon>Fusobacteriati</taxon>
        <taxon>Fusobacteriota</taxon>
        <taxon>Fusobacteriia</taxon>
        <taxon>Fusobacteriales</taxon>
        <taxon>Leptotrichiaceae</taxon>
        <taxon>Sebaldella</taxon>
    </lineage>
</organism>
<dbReference type="GO" id="GO:0008483">
    <property type="term" value="F:transaminase activity"/>
    <property type="evidence" value="ECO:0007669"/>
    <property type="project" value="UniProtKB-KW"/>
</dbReference>
<dbReference type="GO" id="GO:0042802">
    <property type="term" value="F:identical protein binding"/>
    <property type="evidence" value="ECO:0007669"/>
    <property type="project" value="TreeGrafter"/>
</dbReference>
<dbReference type="GO" id="GO:0030170">
    <property type="term" value="F:pyridoxal phosphate binding"/>
    <property type="evidence" value="ECO:0007669"/>
    <property type="project" value="InterPro"/>
</dbReference>
<dbReference type="AlphaFoldDB" id="D1AQF7"/>
<evidence type="ECO:0000256" key="5">
    <source>
        <dbReference type="ARBA" id="ARBA00022679"/>
    </source>
</evidence>
<dbReference type="STRING" id="526218.Sterm_3378"/>
<gene>
    <name evidence="8" type="ordered locus">Sterm_3378</name>
</gene>
<sequence>MLANHSKDKSIVDKVFTVVAKAKEAKEKFGQENVIDATIGVLCNEDAQFVNFKTVSEVYKNLPDNEIAAYASSFSGDPKYLECVKEVVLGKNYGEEFKDSFIDAVATPGGSGAVSNTIWNYVDKGEKILIPDWMWESYKIMSEEFGVKYELYSLFDENGAFNTADFEQKAEKIIEEQGKVLAIINDPCHNPTGYSLSMDEWKELRDFFIKTALKGDIILLNDIAYIDYDFRGEKGAREYMEYFKGLPENVLVIFAFSISKAFTEYGLRVGAQLALSSSKKVTDDFKRANEFSCRSRWSNISRGGMRLFSDIVSNPELFDKLKKERNEYVGLMKERADIFIKEAKEEGIPMCTYRGGFFITVPLGDDTEKIGLELQKENIFTVILEKGLRIAICSVPKRQLHGLPAKIKMVIDRVK</sequence>
<dbReference type="SUPFAM" id="SSF53383">
    <property type="entry name" value="PLP-dependent transferases"/>
    <property type="match status" value="1"/>
</dbReference>
<dbReference type="EMBL" id="CP001739">
    <property type="protein sequence ID" value="ACZ10217.1"/>
    <property type="molecule type" value="Genomic_DNA"/>
</dbReference>
<protein>
    <submittedName>
        <fullName evidence="8">Aminotransferase class I and II</fullName>
    </submittedName>
</protein>
<name>D1AQF7_SEBTE</name>
<dbReference type="InterPro" id="IPR015424">
    <property type="entry name" value="PyrdxlP-dep_Trfase"/>
</dbReference>
<evidence type="ECO:0000256" key="4">
    <source>
        <dbReference type="ARBA" id="ARBA00022576"/>
    </source>
</evidence>
<accession>D1AQF7</accession>
<dbReference type="CDD" id="cd00609">
    <property type="entry name" value="AAT_like"/>
    <property type="match status" value="1"/>
</dbReference>
<dbReference type="Proteomes" id="UP000000845">
    <property type="component" value="Chromosome"/>
</dbReference>
<comment type="similarity">
    <text evidence="2">Belongs to the class-I pyridoxal-phosphate-dependent aminotransferase family.</text>
</comment>
<evidence type="ECO:0000313" key="9">
    <source>
        <dbReference type="Proteomes" id="UP000000845"/>
    </source>
</evidence>
<evidence type="ECO:0000313" key="8">
    <source>
        <dbReference type="EMBL" id="ACZ10217.1"/>
    </source>
</evidence>
<evidence type="ECO:0000256" key="2">
    <source>
        <dbReference type="ARBA" id="ARBA00007441"/>
    </source>
</evidence>
<keyword evidence="4 8" id="KW-0032">Aminotransferase</keyword>
<dbReference type="PANTHER" id="PTHR11879:SF22">
    <property type="entry name" value="ASPARTATE AMINOTRANSFERASE, MITOCHONDRIAL"/>
    <property type="match status" value="1"/>
</dbReference>
<comment type="cofactor">
    <cofactor evidence="1">
        <name>pyridoxal 5'-phosphate</name>
        <dbReference type="ChEBI" id="CHEBI:597326"/>
    </cofactor>
</comment>
<keyword evidence="6" id="KW-0663">Pyridoxal phosphate</keyword>
<dbReference type="RefSeq" id="WP_012862799.1">
    <property type="nucleotide sequence ID" value="NC_013517.1"/>
</dbReference>
<dbReference type="eggNOG" id="COG1448">
    <property type="taxonomic scope" value="Bacteria"/>
</dbReference>
<dbReference type="InterPro" id="IPR004839">
    <property type="entry name" value="Aminotransferase_I/II_large"/>
</dbReference>
<dbReference type="InterPro" id="IPR015421">
    <property type="entry name" value="PyrdxlP-dep_Trfase_major"/>
</dbReference>
<dbReference type="HOGENOM" id="CLU_662043_0_0_0"/>
<evidence type="ECO:0000256" key="6">
    <source>
        <dbReference type="ARBA" id="ARBA00022898"/>
    </source>
</evidence>
<dbReference type="GO" id="GO:0006520">
    <property type="term" value="P:amino acid metabolic process"/>
    <property type="evidence" value="ECO:0007669"/>
    <property type="project" value="InterPro"/>
</dbReference>
<evidence type="ECO:0000259" key="7">
    <source>
        <dbReference type="Pfam" id="PF00155"/>
    </source>
</evidence>
<feature type="domain" description="Aminotransferase class I/classII large" evidence="7">
    <location>
        <begin position="54"/>
        <end position="400"/>
    </location>
</feature>
<dbReference type="Gene3D" id="3.40.640.10">
    <property type="entry name" value="Type I PLP-dependent aspartate aminotransferase-like (Major domain)"/>
    <property type="match status" value="1"/>
</dbReference>
<keyword evidence="9" id="KW-1185">Reference proteome</keyword>
<proteinExistence type="inferred from homology"/>
<dbReference type="InterPro" id="IPR015422">
    <property type="entry name" value="PyrdxlP-dep_Trfase_small"/>
</dbReference>
<dbReference type="Gene3D" id="3.90.1150.10">
    <property type="entry name" value="Aspartate Aminotransferase, domain 1"/>
    <property type="match status" value="1"/>
</dbReference>
<dbReference type="InterPro" id="IPR000796">
    <property type="entry name" value="Asp_trans"/>
</dbReference>
<dbReference type="Pfam" id="PF00155">
    <property type="entry name" value="Aminotran_1_2"/>
    <property type="match status" value="1"/>
</dbReference>
<dbReference type="KEGG" id="str:Sterm_3378"/>
<evidence type="ECO:0000256" key="3">
    <source>
        <dbReference type="ARBA" id="ARBA00011738"/>
    </source>
</evidence>
<comment type="subunit">
    <text evidence="3">Homodimer.</text>
</comment>
<keyword evidence="5" id="KW-0808">Transferase</keyword>
<reference evidence="8 9" key="2">
    <citation type="journal article" date="2010" name="Stand. Genomic Sci.">
        <title>Complete genome sequence of Sebaldella termitidis type strain (NCTC 11300).</title>
        <authorList>
            <person name="Harmon-Smith M."/>
            <person name="Celia L."/>
            <person name="Chertkov O."/>
            <person name="Lapidus A."/>
            <person name="Copeland A."/>
            <person name="Glavina Del Rio T."/>
            <person name="Nolan M."/>
            <person name="Lucas S."/>
            <person name="Tice H."/>
            <person name="Cheng J.F."/>
            <person name="Han C."/>
            <person name="Detter J.C."/>
            <person name="Bruce D."/>
            <person name="Goodwin L."/>
            <person name="Pitluck S."/>
            <person name="Pati A."/>
            <person name="Liolios K."/>
            <person name="Ivanova N."/>
            <person name="Mavromatis K."/>
            <person name="Mikhailova N."/>
            <person name="Chen A."/>
            <person name="Palaniappan K."/>
            <person name="Land M."/>
            <person name="Hauser L."/>
            <person name="Chang Y.J."/>
            <person name="Jeffries C.D."/>
            <person name="Brettin T."/>
            <person name="Goker M."/>
            <person name="Beck B."/>
            <person name="Bristow J."/>
            <person name="Eisen J.A."/>
            <person name="Markowitz V."/>
            <person name="Hugenholtz P."/>
            <person name="Kyrpides N.C."/>
            <person name="Klenk H.P."/>
            <person name="Chen F."/>
        </authorList>
    </citation>
    <scope>NUCLEOTIDE SEQUENCE [LARGE SCALE GENOMIC DNA]</scope>
    <source>
        <strain evidence="9">ATCC 33386 / NCTC 11300</strain>
    </source>
</reference>